<accession>A0A6N1XBS4</accession>
<organism evidence="3 4">
    <name type="scientific">Comamonas antarctica</name>
    <dbReference type="NCBI Taxonomy" id="2743470"/>
    <lineage>
        <taxon>Bacteria</taxon>
        <taxon>Pseudomonadati</taxon>
        <taxon>Pseudomonadota</taxon>
        <taxon>Betaproteobacteria</taxon>
        <taxon>Burkholderiales</taxon>
        <taxon>Comamonadaceae</taxon>
        <taxon>Comamonas</taxon>
    </lineage>
</organism>
<keyword evidence="1 2" id="KW-0378">Hydrolase</keyword>
<dbReference type="InterPro" id="IPR023214">
    <property type="entry name" value="HAD_sf"/>
</dbReference>
<evidence type="ECO:0000256" key="2">
    <source>
        <dbReference type="RuleBase" id="RU361117"/>
    </source>
</evidence>
<dbReference type="EMBL" id="CP054841">
    <property type="protein sequence ID" value="QKV55226.1"/>
    <property type="molecule type" value="Genomic_DNA"/>
</dbReference>
<dbReference type="KEGG" id="aant:HUK68_20005"/>
<dbReference type="InterPro" id="IPR044651">
    <property type="entry name" value="OTSB-like"/>
</dbReference>
<dbReference type="Gene3D" id="3.40.50.1000">
    <property type="entry name" value="HAD superfamily/HAD-like"/>
    <property type="match status" value="1"/>
</dbReference>
<dbReference type="GO" id="GO:0005992">
    <property type="term" value="P:trehalose biosynthetic process"/>
    <property type="evidence" value="ECO:0007669"/>
    <property type="project" value="UniProtKB-UniPathway"/>
</dbReference>
<proteinExistence type="inferred from homology"/>
<dbReference type="PANTHER" id="PTHR43768:SF3">
    <property type="entry name" value="TREHALOSE 6-PHOSPHATE PHOSPHATASE"/>
    <property type="match status" value="1"/>
</dbReference>
<comment type="similarity">
    <text evidence="2">Belongs to the trehalose phosphatase family.</text>
</comment>
<name>A0A6N1XBS4_9BURK</name>
<comment type="cofactor">
    <cofactor evidence="2">
        <name>Mg(2+)</name>
        <dbReference type="ChEBI" id="CHEBI:18420"/>
    </cofactor>
</comment>
<dbReference type="InterPro" id="IPR003337">
    <property type="entry name" value="Trehalose_PPase"/>
</dbReference>
<comment type="function">
    <text evidence="2">Removes the phosphate from trehalose 6-phosphate to produce free trehalose.</text>
</comment>
<gene>
    <name evidence="3" type="primary">otsB</name>
    <name evidence="3" type="ORF">HUK68_20005</name>
</gene>
<reference evidence="3 4" key="1">
    <citation type="submission" date="2020-06" db="EMBL/GenBank/DDBJ databases">
        <title>Acidovorax antarctica sp. nov., isolated from Corinth ice sheet soil, Antarctic Fields Peninsula.</title>
        <authorList>
            <person name="Xu Q."/>
            <person name="Peng F."/>
        </authorList>
    </citation>
    <scope>NUCLEOTIDE SEQUENCE [LARGE SCALE GENOMIC DNA]</scope>
    <source>
        <strain evidence="3 4">16-35-5</strain>
        <plasmid evidence="3 4">unnamed1</plasmid>
    </source>
</reference>
<comment type="catalytic activity">
    <reaction evidence="2">
        <text>alpha,alpha-trehalose 6-phosphate + H2O = alpha,alpha-trehalose + phosphate</text>
        <dbReference type="Rhea" id="RHEA:23420"/>
        <dbReference type="ChEBI" id="CHEBI:15377"/>
        <dbReference type="ChEBI" id="CHEBI:16551"/>
        <dbReference type="ChEBI" id="CHEBI:43474"/>
        <dbReference type="ChEBI" id="CHEBI:58429"/>
        <dbReference type="EC" id="3.1.3.12"/>
    </reaction>
</comment>
<dbReference type="GO" id="GO:0004805">
    <property type="term" value="F:trehalose-phosphatase activity"/>
    <property type="evidence" value="ECO:0007669"/>
    <property type="project" value="UniProtKB-EC"/>
</dbReference>
<dbReference type="EC" id="3.1.3.12" evidence="2"/>
<sequence length="239" mass="25039">MPLLPDTAALFLDLDGTLIDIAPTPDAVQVGPQLLETLAQLSAQRAGALACISGRAFADLARLLGAAGIALVGSHGAERLRAAPPSAPMARRAQRCRQALAAWPGVLVEEKPCGLALHWRQAPAAESAVRALAAQLLPELADHRLCEGKQVLELVPAAAGKGAALLALMQQPPFRGRRPVYVGDDFTDIAALHAARALGGQAYAVGPRVAAHADAVFDTPAQVRDWLRRQTRQKAHAGP</sequence>
<keyword evidence="3" id="KW-0614">Plasmid</keyword>
<keyword evidence="2" id="KW-0479">Metal-binding</keyword>
<dbReference type="PANTHER" id="PTHR43768">
    <property type="entry name" value="TREHALOSE 6-PHOSPHATE PHOSPHATASE"/>
    <property type="match status" value="1"/>
</dbReference>
<dbReference type="UniPathway" id="UPA00299"/>
<dbReference type="GO" id="GO:0046872">
    <property type="term" value="F:metal ion binding"/>
    <property type="evidence" value="ECO:0007669"/>
    <property type="project" value="UniProtKB-KW"/>
</dbReference>
<dbReference type="Gene3D" id="3.30.70.1020">
    <property type="entry name" value="Trehalose-6-phosphate phosphatase related protein, domain 2"/>
    <property type="match status" value="1"/>
</dbReference>
<protein>
    <recommendedName>
        <fullName evidence="2">Trehalose 6-phosphate phosphatase</fullName>
        <ecNumber evidence="2">3.1.3.12</ecNumber>
    </recommendedName>
</protein>
<dbReference type="AlphaFoldDB" id="A0A6N1XBS4"/>
<dbReference type="SUPFAM" id="SSF56784">
    <property type="entry name" value="HAD-like"/>
    <property type="match status" value="1"/>
</dbReference>
<dbReference type="NCBIfam" id="TIGR00685">
    <property type="entry name" value="T6PP"/>
    <property type="match status" value="1"/>
</dbReference>
<evidence type="ECO:0000313" key="4">
    <source>
        <dbReference type="Proteomes" id="UP000509579"/>
    </source>
</evidence>
<keyword evidence="4" id="KW-1185">Reference proteome</keyword>
<dbReference type="RefSeq" id="WP_175506014.1">
    <property type="nucleotide sequence ID" value="NZ_CP054841.1"/>
</dbReference>
<comment type="pathway">
    <text evidence="2">Glycan biosynthesis; trehalose biosynthesis.</text>
</comment>
<evidence type="ECO:0000256" key="1">
    <source>
        <dbReference type="ARBA" id="ARBA00022801"/>
    </source>
</evidence>
<evidence type="ECO:0000313" key="3">
    <source>
        <dbReference type="EMBL" id="QKV55226.1"/>
    </source>
</evidence>
<keyword evidence="2" id="KW-0460">Magnesium</keyword>
<dbReference type="Proteomes" id="UP000509579">
    <property type="component" value="Plasmid unnamed1"/>
</dbReference>
<dbReference type="InterPro" id="IPR036412">
    <property type="entry name" value="HAD-like_sf"/>
</dbReference>
<dbReference type="Pfam" id="PF02358">
    <property type="entry name" value="Trehalose_PPase"/>
    <property type="match status" value="1"/>
</dbReference>
<geneLocation type="plasmid" evidence="3 4">
    <name>unnamed1</name>
</geneLocation>